<organism evidence="1 2">
    <name type="scientific">Wenxinia marina DSM 24838</name>
    <dbReference type="NCBI Taxonomy" id="1123501"/>
    <lineage>
        <taxon>Bacteria</taxon>
        <taxon>Pseudomonadati</taxon>
        <taxon>Pseudomonadota</taxon>
        <taxon>Alphaproteobacteria</taxon>
        <taxon>Rhodobacterales</taxon>
        <taxon>Roseobacteraceae</taxon>
        <taxon>Wenxinia</taxon>
    </lineage>
</organism>
<name>A0A0D0P8B1_9RHOB</name>
<protein>
    <recommendedName>
        <fullName evidence="3">3-dehydroquinate synthase</fullName>
    </recommendedName>
</protein>
<reference evidence="1 2" key="1">
    <citation type="submission" date="2013-01" db="EMBL/GenBank/DDBJ databases">
        <authorList>
            <person name="Fiebig A."/>
            <person name="Goeker M."/>
            <person name="Klenk H.-P.P."/>
        </authorList>
    </citation>
    <scope>NUCLEOTIDE SEQUENCE [LARGE SCALE GENOMIC DNA]</scope>
    <source>
        <strain evidence="1 2">DSM 24838</strain>
    </source>
</reference>
<comment type="caution">
    <text evidence="1">The sequence shown here is derived from an EMBL/GenBank/DDBJ whole genome shotgun (WGS) entry which is preliminary data.</text>
</comment>
<sequence length="75" mass="8193">MRAHLAAMGLKRDLADIPGDLPDAEGVLRLMAQDKKVQDGRLRFVLARRIGEAFVTADVPRETVAGMLHEALAAR</sequence>
<dbReference type="eggNOG" id="COG0337">
    <property type="taxonomic scope" value="Bacteria"/>
</dbReference>
<dbReference type="SUPFAM" id="SSF56796">
    <property type="entry name" value="Dehydroquinate synthase-like"/>
    <property type="match status" value="1"/>
</dbReference>
<keyword evidence="2" id="KW-1185">Reference proteome</keyword>
<dbReference type="PATRIC" id="fig|1123501.6.peg.3677"/>
<dbReference type="Gene3D" id="1.20.1090.10">
    <property type="entry name" value="Dehydroquinate synthase-like - alpha domain"/>
    <property type="match status" value="1"/>
</dbReference>
<evidence type="ECO:0008006" key="3">
    <source>
        <dbReference type="Google" id="ProtNLM"/>
    </source>
</evidence>
<evidence type="ECO:0000313" key="1">
    <source>
        <dbReference type="EMBL" id="KIQ67821.1"/>
    </source>
</evidence>
<dbReference type="STRING" id="1123501.Wenmar_03550"/>
<dbReference type="AlphaFoldDB" id="A0A0D0P8B1"/>
<dbReference type="EMBL" id="AONG01000019">
    <property type="protein sequence ID" value="KIQ67821.1"/>
    <property type="molecule type" value="Genomic_DNA"/>
</dbReference>
<accession>A0A0D0P8B1</accession>
<gene>
    <name evidence="1" type="ORF">Wenmar_03550</name>
</gene>
<proteinExistence type="predicted"/>
<dbReference type="Proteomes" id="UP000035100">
    <property type="component" value="Unassembled WGS sequence"/>
</dbReference>
<evidence type="ECO:0000313" key="2">
    <source>
        <dbReference type="Proteomes" id="UP000035100"/>
    </source>
</evidence>